<evidence type="ECO:0000313" key="1">
    <source>
        <dbReference type="EMBL" id="KAA1187936.1"/>
    </source>
</evidence>
<evidence type="ECO:0000313" key="2">
    <source>
        <dbReference type="Proteomes" id="UP000322184"/>
    </source>
</evidence>
<dbReference type="EMBL" id="VTUW01000021">
    <property type="protein sequence ID" value="KAA1187936.1"/>
    <property type="molecule type" value="Genomic_DNA"/>
</dbReference>
<reference evidence="1 2" key="1">
    <citation type="submission" date="2019-09" db="EMBL/GenBank/DDBJ databases">
        <title>Whole genome sequence of Photorhabdus heterorhabditis strain ETL (Enterobacteriales: Enterobacteriaceae) a bacterial symbiont of Heterorhabditis zealandica strain ETL (Rhabditida: Heterorhabditidae).</title>
        <authorList>
            <person name="Lulamba T.E."/>
            <person name="Serepa-Dlamini M.H."/>
        </authorList>
    </citation>
    <scope>NUCLEOTIDE SEQUENCE [LARGE SCALE GENOMIC DNA]</scope>
    <source>
        <strain evidence="1 2">ETL</strain>
    </source>
</reference>
<sequence length="40" mass="4521">MNKWISIDSPVARARIGKLADEKITAKILMRGSRLLDCSY</sequence>
<gene>
    <name evidence="1" type="ORF">F0L16_12315</name>
</gene>
<organism evidence="1 2">
    <name type="scientific">Photorhabdus heterorhabditis</name>
    <dbReference type="NCBI Taxonomy" id="880156"/>
    <lineage>
        <taxon>Bacteria</taxon>
        <taxon>Pseudomonadati</taxon>
        <taxon>Pseudomonadota</taxon>
        <taxon>Gammaproteobacteria</taxon>
        <taxon>Enterobacterales</taxon>
        <taxon>Morganellaceae</taxon>
        <taxon>Photorhabdus</taxon>
    </lineage>
</organism>
<protein>
    <submittedName>
        <fullName evidence="1">Uncharacterized protein</fullName>
    </submittedName>
</protein>
<comment type="caution">
    <text evidence="1">The sequence shown here is derived from an EMBL/GenBank/DDBJ whole genome shotgun (WGS) entry which is preliminary data.</text>
</comment>
<dbReference type="Proteomes" id="UP000322184">
    <property type="component" value="Unassembled WGS sequence"/>
</dbReference>
<dbReference type="AlphaFoldDB" id="A0A5B0WM89"/>
<accession>A0A5B0WM89</accession>
<name>A0A5B0WM89_9GAMM</name>
<proteinExistence type="predicted"/>